<dbReference type="Proteomes" id="UP000285146">
    <property type="component" value="Unassembled WGS sequence"/>
</dbReference>
<dbReference type="InterPro" id="IPR029058">
    <property type="entry name" value="AB_hydrolase_fold"/>
</dbReference>
<dbReference type="OrthoDB" id="414698at2759"/>
<evidence type="ECO:0000256" key="1">
    <source>
        <dbReference type="ARBA" id="ARBA00022801"/>
    </source>
</evidence>
<reference evidence="3 4" key="1">
    <citation type="submission" date="2015-09" db="EMBL/GenBank/DDBJ databases">
        <title>Host preference determinants of Valsa canker pathogens revealed by comparative genomics.</title>
        <authorList>
            <person name="Yin Z."/>
            <person name="Huang L."/>
        </authorList>
    </citation>
    <scope>NUCLEOTIDE SEQUENCE [LARGE SCALE GENOMIC DNA]</scope>
    <source>
        <strain evidence="3 4">SXYLt</strain>
    </source>
</reference>
<dbReference type="PANTHER" id="PTHR48070">
    <property type="entry name" value="ESTERASE OVCA2"/>
    <property type="match status" value="1"/>
</dbReference>
<gene>
    <name evidence="3" type="ORF">VPNG_10238</name>
</gene>
<dbReference type="GO" id="GO:0005634">
    <property type="term" value="C:nucleus"/>
    <property type="evidence" value="ECO:0007669"/>
    <property type="project" value="TreeGrafter"/>
</dbReference>
<keyword evidence="4" id="KW-1185">Reference proteome</keyword>
<protein>
    <recommendedName>
        <fullName evidence="2">Serine hydrolase domain-containing protein</fullName>
    </recommendedName>
</protein>
<dbReference type="SUPFAM" id="SSF53474">
    <property type="entry name" value="alpha/beta-Hydrolases"/>
    <property type="match status" value="1"/>
</dbReference>
<keyword evidence="1" id="KW-0378">Hydrolase</keyword>
<feature type="domain" description="Serine hydrolase" evidence="2">
    <location>
        <begin position="2"/>
        <end position="203"/>
    </location>
</feature>
<comment type="caution">
    <text evidence="3">The sequence shown here is derived from an EMBL/GenBank/DDBJ whole genome shotgun (WGS) entry which is preliminary data.</text>
</comment>
<dbReference type="GO" id="GO:0005737">
    <property type="term" value="C:cytoplasm"/>
    <property type="evidence" value="ECO:0007669"/>
    <property type="project" value="TreeGrafter"/>
</dbReference>
<dbReference type="Gene3D" id="3.40.50.1820">
    <property type="entry name" value="alpha/beta hydrolase"/>
    <property type="match status" value="1"/>
</dbReference>
<dbReference type="AlphaFoldDB" id="A0A423VCV4"/>
<evidence type="ECO:0000259" key="2">
    <source>
        <dbReference type="Pfam" id="PF03959"/>
    </source>
</evidence>
<dbReference type="InterPro" id="IPR005645">
    <property type="entry name" value="FSH-like_dom"/>
</dbReference>
<organism evidence="3 4">
    <name type="scientific">Cytospora leucostoma</name>
    <dbReference type="NCBI Taxonomy" id="1230097"/>
    <lineage>
        <taxon>Eukaryota</taxon>
        <taxon>Fungi</taxon>
        <taxon>Dikarya</taxon>
        <taxon>Ascomycota</taxon>
        <taxon>Pezizomycotina</taxon>
        <taxon>Sordariomycetes</taxon>
        <taxon>Sordariomycetidae</taxon>
        <taxon>Diaporthales</taxon>
        <taxon>Cytosporaceae</taxon>
        <taxon>Cytospora</taxon>
    </lineage>
</organism>
<accession>A0A423VCV4</accession>
<dbReference type="InParanoid" id="A0A423VCV4"/>
<evidence type="ECO:0000313" key="4">
    <source>
        <dbReference type="Proteomes" id="UP000285146"/>
    </source>
</evidence>
<dbReference type="EMBL" id="LKEB01000116">
    <property type="protein sequence ID" value="ROV88573.1"/>
    <property type="molecule type" value="Genomic_DNA"/>
</dbReference>
<dbReference type="Pfam" id="PF03959">
    <property type="entry name" value="FSH1"/>
    <property type="match status" value="1"/>
</dbReference>
<name>A0A423VCV4_9PEZI</name>
<sequence length="220" mass="23856">MRFICLHGAGTNSRIFESQTAALRYELGGDHTYTFVEGVVAYSKAPGIEDLATSDELCFAYYKPYCAKSFDEAIAALERYLATEGPFDGVIAFSQGASLATAILVDESRLQRSGLRCGIFLCGRLPFIDARPSPGSHPRYPHTTAAPDGSTPLRIDIPTAHIWGAADEIEPGQGLALSKLCRSEVRYEHVHGGGHEVPGARDKEDLVESANAIRRMLAQL</sequence>
<proteinExistence type="predicted"/>
<dbReference type="PANTHER" id="PTHR48070:SF6">
    <property type="entry name" value="ESTERASE OVCA2"/>
    <property type="match status" value="1"/>
</dbReference>
<dbReference type="GO" id="GO:0019748">
    <property type="term" value="P:secondary metabolic process"/>
    <property type="evidence" value="ECO:0007669"/>
    <property type="project" value="TreeGrafter"/>
</dbReference>
<evidence type="ECO:0000313" key="3">
    <source>
        <dbReference type="EMBL" id="ROV88573.1"/>
    </source>
</evidence>
<dbReference type="InterPro" id="IPR050593">
    <property type="entry name" value="LovG"/>
</dbReference>
<dbReference type="GO" id="GO:0016787">
    <property type="term" value="F:hydrolase activity"/>
    <property type="evidence" value="ECO:0007669"/>
    <property type="project" value="UniProtKB-KW"/>
</dbReference>